<dbReference type="Proteomes" id="UP000515369">
    <property type="component" value="Chromosome"/>
</dbReference>
<dbReference type="KEGG" id="sfol:H3H32_20115"/>
<keyword evidence="3" id="KW-1185">Reference proteome</keyword>
<keyword evidence="1" id="KW-0472">Membrane</keyword>
<keyword evidence="1" id="KW-1133">Transmembrane helix</keyword>
<sequence length="47" mass="5533">MLYIEFGNIRIEKVKILLFNFSTTVGSIASMYIRLSFPKSYQRQQSI</sequence>
<organism evidence="2 3">
    <name type="scientific">Spirosoma foliorum</name>
    <dbReference type="NCBI Taxonomy" id="2710596"/>
    <lineage>
        <taxon>Bacteria</taxon>
        <taxon>Pseudomonadati</taxon>
        <taxon>Bacteroidota</taxon>
        <taxon>Cytophagia</taxon>
        <taxon>Cytophagales</taxon>
        <taxon>Cytophagaceae</taxon>
        <taxon>Spirosoma</taxon>
    </lineage>
</organism>
<dbReference type="RefSeq" id="WP_182457441.1">
    <property type="nucleotide sequence ID" value="NZ_CP059732.1"/>
</dbReference>
<dbReference type="AlphaFoldDB" id="A0A7G5GN82"/>
<gene>
    <name evidence="2" type="ORF">H3H32_20115</name>
</gene>
<evidence type="ECO:0000313" key="2">
    <source>
        <dbReference type="EMBL" id="QMW00324.1"/>
    </source>
</evidence>
<evidence type="ECO:0000256" key="1">
    <source>
        <dbReference type="SAM" id="Phobius"/>
    </source>
</evidence>
<feature type="transmembrane region" description="Helical" evidence="1">
    <location>
        <begin position="16"/>
        <end position="35"/>
    </location>
</feature>
<protein>
    <submittedName>
        <fullName evidence="2">Uncharacterized protein</fullName>
    </submittedName>
</protein>
<proteinExistence type="predicted"/>
<name>A0A7G5GN82_9BACT</name>
<evidence type="ECO:0000313" key="3">
    <source>
        <dbReference type="Proteomes" id="UP000515369"/>
    </source>
</evidence>
<reference evidence="2 3" key="1">
    <citation type="submission" date="2020-07" db="EMBL/GenBank/DDBJ databases">
        <title>Spirosoma foliorum sp. nov., isolated from the leaves on the Nejang mountain Korea, Republic of.</title>
        <authorList>
            <person name="Ho H."/>
            <person name="Lee Y.-J."/>
            <person name="Nurcahyanto D.-A."/>
            <person name="Kim S.-G."/>
        </authorList>
    </citation>
    <scope>NUCLEOTIDE SEQUENCE [LARGE SCALE GENOMIC DNA]</scope>
    <source>
        <strain evidence="2 3">PL0136</strain>
    </source>
</reference>
<keyword evidence="1" id="KW-0812">Transmembrane</keyword>
<accession>A0A7G5GN82</accession>
<dbReference type="EMBL" id="CP059732">
    <property type="protein sequence ID" value="QMW00324.1"/>
    <property type="molecule type" value="Genomic_DNA"/>
</dbReference>